<proteinExistence type="predicted"/>
<dbReference type="EMBL" id="QQAH01000011">
    <property type="protein sequence ID" value="RDD81348.1"/>
    <property type="molecule type" value="Genomic_DNA"/>
</dbReference>
<gene>
    <name evidence="2" type="ORF">DVJ77_13760</name>
</gene>
<dbReference type="RefSeq" id="WP_114846061.1">
    <property type="nucleotide sequence ID" value="NZ_JBHSPE010000020.1"/>
</dbReference>
<organism evidence="2 3">
    <name type="scientific">Dyella tabacisoli</name>
    <dbReference type="NCBI Taxonomy" id="2282381"/>
    <lineage>
        <taxon>Bacteria</taxon>
        <taxon>Pseudomonadati</taxon>
        <taxon>Pseudomonadota</taxon>
        <taxon>Gammaproteobacteria</taxon>
        <taxon>Lysobacterales</taxon>
        <taxon>Rhodanobacteraceae</taxon>
        <taxon>Dyella</taxon>
    </lineage>
</organism>
<dbReference type="AlphaFoldDB" id="A0A369UNQ4"/>
<feature type="domain" description="Contractile injection system tube protein N-terminal" evidence="1">
    <location>
        <begin position="11"/>
        <end position="137"/>
    </location>
</feature>
<sequence length="214" mass="23854">MLEKAKIIVQPTAETIPVMYNPTELSLNKSVVVQGEGSNIQFQRVNDDDLVVNLFFDTYDSKTDVRRYTDKIAALTQPTVGTGVRKEPPTVVFAWAGALFTGLIVRLEQKFTLFLESGVPVRAELGVTFKSVLTTQQDLAARGYYNCRQFWTVAENDRLYLVAHKTLGDASLWRLIADANNIYDPLNFPTPADIGKTLVIIDVHGESYSPPARV</sequence>
<dbReference type="InterPro" id="IPR045361">
    <property type="entry name" value="CIS_tube_prot_N"/>
</dbReference>
<name>A0A369UNQ4_9GAMM</name>
<dbReference type="Pfam" id="PF19266">
    <property type="entry name" value="CIS_tube"/>
    <property type="match status" value="1"/>
</dbReference>
<evidence type="ECO:0000259" key="1">
    <source>
        <dbReference type="Pfam" id="PF19266"/>
    </source>
</evidence>
<dbReference type="Proteomes" id="UP000253782">
    <property type="component" value="Unassembled WGS sequence"/>
</dbReference>
<evidence type="ECO:0000313" key="3">
    <source>
        <dbReference type="Proteomes" id="UP000253782"/>
    </source>
</evidence>
<evidence type="ECO:0000313" key="2">
    <source>
        <dbReference type="EMBL" id="RDD81348.1"/>
    </source>
</evidence>
<dbReference type="OrthoDB" id="370541at2"/>
<accession>A0A369UNQ4</accession>
<reference evidence="2 3" key="1">
    <citation type="submission" date="2018-07" db="EMBL/GenBank/DDBJ databases">
        <title>Dyella tabacisoli L4-6T, whole genome shotgun sequence.</title>
        <authorList>
            <person name="Zhou X.-K."/>
            <person name="Li W.-J."/>
            <person name="Duan Y.-Q."/>
        </authorList>
    </citation>
    <scope>NUCLEOTIDE SEQUENCE [LARGE SCALE GENOMIC DNA]</scope>
    <source>
        <strain evidence="2 3">L4-6</strain>
    </source>
</reference>
<comment type="caution">
    <text evidence="2">The sequence shown here is derived from an EMBL/GenBank/DDBJ whole genome shotgun (WGS) entry which is preliminary data.</text>
</comment>
<keyword evidence="3" id="KW-1185">Reference proteome</keyword>
<protein>
    <submittedName>
        <fullName evidence="2">Peptidoglycan-binding protein LysM</fullName>
    </submittedName>
</protein>